<feature type="transmembrane region" description="Helical" evidence="6">
    <location>
        <begin position="127"/>
        <end position="148"/>
    </location>
</feature>
<sequence length="538" mass="59159">MIHMGEVDKKTKVFLRESSGLVREVSPWSSMMATFALVTGGVPILIISWLWLAPGINWPLSYVITLVPTLSMAFLFYVAGVSMPRSGGDYVFNSRALHPAVGFINYFGLFIAFALSLGLYSYLGARWFAYLFSGLGMYYGSSSLLSLGDFFSSTVGSVVTGVAIVVTGALISFYTKALWKFVLLSGVISLVTTVAMFALLTTIHPTQFASSLSSFTGIQNAYHEVIANAEGNGLSFVPNPVLSAFLGIPVIWYFYTWYNLPASWSGEMKSVKKNVLYSVILAILLIGAYYVLFTQLNIDAFGEKFLTSWGYISCNGVSDPVYSSLSSISTFTPFFALITTGNVAMYLVMFIAFWLPNFYSNPPLVISLTRYMFAWSFDRIFPEWFADVNSKLHVPVKSTALVALLGVAGVLMYAFVPFISIVDVTVIFEVSYAVFAFSIALMPFLRKSLYEGTVPASVRRKFLGIPAVTWLGFLTFGFLVYALAITWGNPVLLPINFPTIASLAAIYGLGVLIYVGSYVSTKKKGIEPQLIFKEIPPE</sequence>
<dbReference type="InterPro" id="IPR002293">
    <property type="entry name" value="AA/rel_permease1"/>
</dbReference>
<evidence type="ECO:0008006" key="9">
    <source>
        <dbReference type="Google" id="ProtNLM"/>
    </source>
</evidence>
<organism evidence="7 8">
    <name type="scientific">Sulfuracidifex tepidarius</name>
    <dbReference type="NCBI Taxonomy" id="1294262"/>
    <lineage>
        <taxon>Archaea</taxon>
        <taxon>Thermoproteota</taxon>
        <taxon>Thermoprotei</taxon>
        <taxon>Sulfolobales</taxon>
        <taxon>Sulfolobaceae</taxon>
        <taxon>Sulfuracidifex</taxon>
    </lineage>
</organism>
<dbReference type="PIRSF" id="PIRSF006060">
    <property type="entry name" value="AA_transporter"/>
    <property type="match status" value="1"/>
</dbReference>
<name>A0A510E5Z4_9CREN</name>
<feature type="transmembrane region" description="Helical" evidence="6">
    <location>
        <begin position="181"/>
        <end position="203"/>
    </location>
</feature>
<gene>
    <name evidence="7" type="ORF">IC007_2402</name>
</gene>
<reference evidence="8" key="1">
    <citation type="submission" date="2018-09" db="EMBL/GenBank/DDBJ databases">
        <title>Complete Genome Sequencing of Sulfolobus sp. JCM 16834.</title>
        <authorList>
            <person name="Kato S."/>
            <person name="Itoh T."/>
            <person name="Ohkuma M."/>
        </authorList>
    </citation>
    <scope>NUCLEOTIDE SEQUENCE [LARGE SCALE GENOMIC DNA]</scope>
    <source>
        <strain evidence="8">IC-007</strain>
    </source>
</reference>
<dbReference type="InterPro" id="IPR050367">
    <property type="entry name" value="APC_superfamily"/>
</dbReference>
<evidence type="ECO:0000256" key="3">
    <source>
        <dbReference type="ARBA" id="ARBA00022692"/>
    </source>
</evidence>
<feature type="transmembrane region" description="Helical" evidence="6">
    <location>
        <begin position="60"/>
        <end position="80"/>
    </location>
</feature>
<evidence type="ECO:0000256" key="1">
    <source>
        <dbReference type="ARBA" id="ARBA00004651"/>
    </source>
</evidence>
<protein>
    <recommendedName>
        <fullName evidence="9">Amino acid permease/ SLC12A domain-containing protein</fullName>
    </recommendedName>
</protein>
<feature type="transmembrane region" description="Helical" evidence="6">
    <location>
        <begin position="400"/>
        <end position="420"/>
    </location>
</feature>
<dbReference type="GO" id="GO:0022857">
    <property type="term" value="F:transmembrane transporter activity"/>
    <property type="evidence" value="ECO:0007669"/>
    <property type="project" value="InterPro"/>
</dbReference>
<dbReference type="Gene3D" id="1.20.1740.10">
    <property type="entry name" value="Amino acid/polyamine transporter I"/>
    <property type="match status" value="1"/>
</dbReference>
<feature type="transmembrane region" description="Helical" evidence="6">
    <location>
        <begin position="100"/>
        <end position="120"/>
    </location>
</feature>
<keyword evidence="4 6" id="KW-1133">Transmembrane helix</keyword>
<evidence type="ECO:0000313" key="7">
    <source>
        <dbReference type="EMBL" id="BBG27847.1"/>
    </source>
</evidence>
<feature type="transmembrane region" description="Helical" evidence="6">
    <location>
        <begin position="334"/>
        <end position="355"/>
    </location>
</feature>
<dbReference type="EMBL" id="AP018930">
    <property type="protein sequence ID" value="BBG27847.1"/>
    <property type="molecule type" value="Genomic_DNA"/>
</dbReference>
<feature type="transmembrane region" description="Helical" evidence="6">
    <location>
        <begin position="465"/>
        <end position="487"/>
    </location>
</feature>
<evidence type="ECO:0000256" key="4">
    <source>
        <dbReference type="ARBA" id="ARBA00022989"/>
    </source>
</evidence>
<feature type="transmembrane region" description="Helical" evidence="6">
    <location>
        <begin position="499"/>
        <end position="519"/>
    </location>
</feature>
<dbReference type="Pfam" id="PF13520">
    <property type="entry name" value="AA_permease_2"/>
    <property type="match status" value="1"/>
</dbReference>
<comment type="subcellular location">
    <subcellularLocation>
        <location evidence="1">Cell membrane</location>
        <topology evidence="1">Multi-pass membrane protein</topology>
    </subcellularLocation>
</comment>
<keyword evidence="2" id="KW-1003">Cell membrane</keyword>
<keyword evidence="5 6" id="KW-0472">Membrane</keyword>
<proteinExistence type="predicted"/>
<dbReference type="AlphaFoldDB" id="A0A510E5Z4"/>
<feature type="transmembrane region" description="Helical" evidence="6">
    <location>
        <begin position="275"/>
        <end position="293"/>
    </location>
</feature>
<feature type="transmembrane region" description="Helical" evidence="6">
    <location>
        <begin position="426"/>
        <end position="445"/>
    </location>
</feature>
<dbReference type="PANTHER" id="PTHR42770">
    <property type="entry name" value="AMINO ACID TRANSPORTER-RELATED"/>
    <property type="match status" value="1"/>
</dbReference>
<accession>A0A510E5Z4</accession>
<evidence type="ECO:0000313" key="8">
    <source>
        <dbReference type="Proteomes" id="UP000325030"/>
    </source>
</evidence>
<dbReference type="Proteomes" id="UP000325030">
    <property type="component" value="Chromosome"/>
</dbReference>
<dbReference type="GO" id="GO:0005886">
    <property type="term" value="C:plasma membrane"/>
    <property type="evidence" value="ECO:0007669"/>
    <property type="project" value="UniProtKB-SubCell"/>
</dbReference>
<dbReference type="RefSeq" id="WP_232516085.1">
    <property type="nucleotide sequence ID" value="NZ_AP018930.1"/>
</dbReference>
<dbReference type="GeneID" id="41718699"/>
<evidence type="ECO:0000256" key="5">
    <source>
        <dbReference type="ARBA" id="ARBA00023136"/>
    </source>
</evidence>
<feature type="transmembrane region" description="Helical" evidence="6">
    <location>
        <begin position="31"/>
        <end position="53"/>
    </location>
</feature>
<evidence type="ECO:0000256" key="2">
    <source>
        <dbReference type="ARBA" id="ARBA00022475"/>
    </source>
</evidence>
<dbReference type="PANTHER" id="PTHR42770:SF7">
    <property type="entry name" value="MEMBRANE PROTEIN"/>
    <property type="match status" value="1"/>
</dbReference>
<evidence type="ECO:0000256" key="6">
    <source>
        <dbReference type="SAM" id="Phobius"/>
    </source>
</evidence>
<feature type="transmembrane region" description="Helical" evidence="6">
    <location>
        <begin position="154"/>
        <end position="174"/>
    </location>
</feature>
<keyword evidence="3 6" id="KW-0812">Transmembrane</keyword>
<feature type="transmembrane region" description="Helical" evidence="6">
    <location>
        <begin position="236"/>
        <end position="255"/>
    </location>
</feature>